<dbReference type="Proteomes" id="UP001341840">
    <property type="component" value="Unassembled WGS sequence"/>
</dbReference>
<accession>A0ABU6TW52</accession>
<organism evidence="2 3">
    <name type="scientific">Stylosanthes scabra</name>
    <dbReference type="NCBI Taxonomy" id="79078"/>
    <lineage>
        <taxon>Eukaryota</taxon>
        <taxon>Viridiplantae</taxon>
        <taxon>Streptophyta</taxon>
        <taxon>Embryophyta</taxon>
        <taxon>Tracheophyta</taxon>
        <taxon>Spermatophyta</taxon>
        <taxon>Magnoliopsida</taxon>
        <taxon>eudicotyledons</taxon>
        <taxon>Gunneridae</taxon>
        <taxon>Pentapetalae</taxon>
        <taxon>rosids</taxon>
        <taxon>fabids</taxon>
        <taxon>Fabales</taxon>
        <taxon>Fabaceae</taxon>
        <taxon>Papilionoideae</taxon>
        <taxon>50 kb inversion clade</taxon>
        <taxon>dalbergioids sensu lato</taxon>
        <taxon>Dalbergieae</taxon>
        <taxon>Pterocarpus clade</taxon>
        <taxon>Stylosanthes</taxon>
    </lineage>
</organism>
<reference evidence="2 3" key="1">
    <citation type="journal article" date="2023" name="Plants (Basel)">
        <title>Bridging the Gap: Combining Genomics and Transcriptomics Approaches to Understand Stylosanthes scabra, an Orphan Legume from the Brazilian Caatinga.</title>
        <authorList>
            <person name="Ferreira-Neto J.R.C."/>
            <person name="da Silva M.D."/>
            <person name="Binneck E."/>
            <person name="de Melo N.F."/>
            <person name="da Silva R.H."/>
            <person name="de Melo A.L.T.M."/>
            <person name="Pandolfi V."/>
            <person name="Bustamante F.O."/>
            <person name="Brasileiro-Vidal A.C."/>
            <person name="Benko-Iseppon A.M."/>
        </authorList>
    </citation>
    <scope>NUCLEOTIDE SEQUENCE [LARGE SCALE GENOMIC DNA]</scope>
    <source>
        <tissue evidence="2">Leaves</tissue>
    </source>
</reference>
<feature type="region of interest" description="Disordered" evidence="1">
    <location>
        <begin position="1"/>
        <end position="59"/>
    </location>
</feature>
<feature type="compositionally biased region" description="Basic and acidic residues" evidence="1">
    <location>
        <begin position="1"/>
        <end position="27"/>
    </location>
</feature>
<sequence>MCQETLESRWDPKDKRIYVPEELRGDSAEVAETLPEVDPEQQQQEQGNTAADVSGECPT</sequence>
<evidence type="ECO:0000313" key="3">
    <source>
        <dbReference type="Proteomes" id="UP001341840"/>
    </source>
</evidence>
<name>A0ABU6TW52_9FABA</name>
<comment type="caution">
    <text evidence="2">The sequence shown here is derived from an EMBL/GenBank/DDBJ whole genome shotgun (WGS) entry which is preliminary data.</text>
</comment>
<protein>
    <submittedName>
        <fullName evidence="2">Uncharacterized protein</fullName>
    </submittedName>
</protein>
<dbReference type="EMBL" id="JASCZI010092497">
    <property type="protein sequence ID" value="MED6152435.1"/>
    <property type="molecule type" value="Genomic_DNA"/>
</dbReference>
<proteinExistence type="predicted"/>
<evidence type="ECO:0000313" key="2">
    <source>
        <dbReference type="EMBL" id="MED6152435.1"/>
    </source>
</evidence>
<keyword evidence="3" id="KW-1185">Reference proteome</keyword>
<gene>
    <name evidence="2" type="ORF">PIB30_092059</name>
</gene>
<evidence type="ECO:0000256" key="1">
    <source>
        <dbReference type="SAM" id="MobiDB-lite"/>
    </source>
</evidence>